<evidence type="ECO:0000256" key="1">
    <source>
        <dbReference type="ARBA" id="ARBA00000316"/>
    </source>
</evidence>
<dbReference type="PANTHER" id="PTHR30511:SF0">
    <property type="entry name" value="ALANINE RACEMASE, CATABOLIC-RELATED"/>
    <property type="match status" value="1"/>
</dbReference>
<evidence type="ECO:0000313" key="7">
    <source>
        <dbReference type="EMBL" id="MFD1612550.1"/>
    </source>
</evidence>
<dbReference type="Gene3D" id="2.40.37.10">
    <property type="entry name" value="Lyase, Ornithine Decarboxylase, Chain A, domain 1"/>
    <property type="match status" value="1"/>
</dbReference>
<dbReference type="SMART" id="SM01005">
    <property type="entry name" value="Ala_racemase_C"/>
    <property type="match status" value="1"/>
</dbReference>
<reference evidence="8" key="1">
    <citation type="journal article" date="2019" name="Int. J. Syst. Evol. Microbiol.">
        <title>The Global Catalogue of Microorganisms (GCM) 10K type strain sequencing project: providing services to taxonomists for standard genome sequencing and annotation.</title>
        <authorList>
            <consortium name="The Broad Institute Genomics Platform"/>
            <consortium name="The Broad Institute Genome Sequencing Center for Infectious Disease"/>
            <person name="Wu L."/>
            <person name="Ma J."/>
        </authorList>
    </citation>
    <scope>NUCLEOTIDE SEQUENCE [LARGE SCALE GENOMIC DNA]</scope>
    <source>
        <strain evidence="8">CGMCC 1.16275</strain>
    </source>
</reference>
<dbReference type="SUPFAM" id="SSF51419">
    <property type="entry name" value="PLP-binding barrel"/>
    <property type="match status" value="1"/>
</dbReference>
<sequence>MLAPPHRLRLDGAALVANWRWLKARGGGAACGAAVKADGYSLGAREVVARLAAAGCRDFFVATWAEAAALMPLPSGVSLSVLHGVRSEDMAAKNVNARPVLNSPEQVRRWRDAGGGPCDVMIDTGINRLGLSPADVGLLDGLSVETLMSHLACADEDRPENAAQSHALIAIEGSVPHQRLSLANSAGVCLGPDYAFDLTRPGLALYGGVPRGEAAGHIRQVAFPEAQILQRRRVQAGDAVGYNATWQAPRDTEIAILNIGYADGILRAFSGVGQALANGRALPFIGRVSMDLIAIDVTAAPDLGEGDWVAIDYDLPRASATSGIAQYELLTALGDRFERIWV</sequence>
<dbReference type="EMBL" id="JBHUDY010000001">
    <property type="protein sequence ID" value="MFD1612550.1"/>
    <property type="molecule type" value="Genomic_DNA"/>
</dbReference>
<evidence type="ECO:0000259" key="6">
    <source>
        <dbReference type="SMART" id="SM01005"/>
    </source>
</evidence>
<evidence type="ECO:0000256" key="3">
    <source>
        <dbReference type="ARBA" id="ARBA00013089"/>
    </source>
</evidence>
<dbReference type="InterPro" id="IPR001608">
    <property type="entry name" value="Ala_racemase_N"/>
</dbReference>
<dbReference type="InterPro" id="IPR009006">
    <property type="entry name" value="Ala_racemase/Decarboxylase_C"/>
</dbReference>
<comment type="caution">
    <text evidence="7">The sequence shown here is derived from an EMBL/GenBank/DDBJ whole genome shotgun (WGS) entry which is preliminary data.</text>
</comment>
<comment type="cofactor">
    <cofactor evidence="2">
        <name>pyridoxal 5'-phosphate</name>
        <dbReference type="ChEBI" id="CHEBI:597326"/>
    </cofactor>
</comment>
<dbReference type="Proteomes" id="UP001597115">
    <property type="component" value="Unassembled WGS sequence"/>
</dbReference>
<dbReference type="EC" id="5.1.1.1" evidence="3"/>
<dbReference type="Pfam" id="PF00842">
    <property type="entry name" value="Ala_racemase_C"/>
    <property type="match status" value="1"/>
</dbReference>
<dbReference type="PRINTS" id="PR00992">
    <property type="entry name" value="ALARACEMASE"/>
</dbReference>
<dbReference type="Gene3D" id="3.20.20.10">
    <property type="entry name" value="Alanine racemase"/>
    <property type="match status" value="1"/>
</dbReference>
<dbReference type="InterPro" id="IPR011079">
    <property type="entry name" value="Ala_racemase_C"/>
</dbReference>
<dbReference type="SUPFAM" id="SSF50621">
    <property type="entry name" value="Alanine racemase C-terminal domain-like"/>
    <property type="match status" value="1"/>
</dbReference>
<comment type="catalytic activity">
    <reaction evidence="1">
        <text>L-alanine = D-alanine</text>
        <dbReference type="Rhea" id="RHEA:20249"/>
        <dbReference type="ChEBI" id="CHEBI:57416"/>
        <dbReference type="ChEBI" id="CHEBI:57972"/>
        <dbReference type="EC" id="5.1.1.1"/>
    </reaction>
</comment>
<gene>
    <name evidence="7" type="ORF">ACFSCW_12135</name>
</gene>
<accession>A0ABW4I4J3</accession>
<protein>
    <recommendedName>
        <fullName evidence="3">alanine racemase</fullName>
        <ecNumber evidence="3">5.1.1.1</ecNumber>
    </recommendedName>
</protein>
<name>A0ABW4I4J3_9SPHN</name>
<keyword evidence="4" id="KW-0663">Pyridoxal phosphate</keyword>
<evidence type="ECO:0000256" key="2">
    <source>
        <dbReference type="ARBA" id="ARBA00001933"/>
    </source>
</evidence>
<keyword evidence="8" id="KW-1185">Reference proteome</keyword>
<feature type="domain" description="Alanine racemase C-terminal" evidence="6">
    <location>
        <begin position="221"/>
        <end position="342"/>
    </location>
</feature>
<dbReference type="RefSeq" id="WP_380890113.1">
    <property type="nucleotide sequence ID" value="NZ_JBHUDY010000001.1"/>
</dbReference>
<organism evidence="7 8">
    <name type="scientific">Sphingomonas tabacisoli</name>
    <dbReference type="NCBI Taxonomy" id="2249466"/>
    <lineage>
        <taxon>Bacteria</taxon>
        <taxon>Pseudomonadati</taxon>
        <taxon>Pseudomonadota</taxon>
        <taxon>Alphaproteobacteria</taxon>
        <taxon>Sphingomonadales</taxon>
        <taxon>Sphingomonadaceae</taxon>
        <taxon>Sphingomonas</taxon>
    </lineage>
</organism>
<dbReference type="InterPro" id="IPR000821">
    <property type="entry name" value="Ala_racemase"/>
</dbReference>
<dbReference type="Pfam" id="PF01168">
    <property type="entry name" value="Ala_racemase_N"/>
    <property type="match status" value="1"/>
</dbReference>
<proteinExistence type="predicted"/>
<keyword evidence="5" id="KW-0413">Isomerase</keyword>
<evidence type="ECO:0000256" key="5">
    <source>
        <dbReference type="ARBA" id="ARBA00023235"/>
    </source>
</evidence>
<dbReference type="InterPro" id="IPR029066">
    <property type="entry name" value="PLP-binding_barrel"/>
</dbReference>
<evidence type="ECO:0000256" key="4">
    <source>
        <dbReference type="ARBA" id="ARBA00022898"/>
    </source>
</evidence>
<dbReference type="PANTHER" id="PTHR30511">
    <property type="entry name" value="ALANINE RACEMASE"/>
    <property type="match status" value="1"/>
</dbReference>
<evidence type="ECO:0000313" key="8">
    <source>
        <dbReference type="Proteomes" id="UP001597115"/>
    </source>
</evidence>